<evidence type="ECO:0000256" key="11">
    <source>
        <dbReference type="SAM" id="Phobius"/>
    </source>
</evidence>
<keyword evidence="8 11" id="KW-0472">Membrane</keyword>
<evidence type="ECO:0000256" key="6">
    <source>
        <dbReference type="ARBA" id="ARBA00022958"/>
    </source>
</evidence>
<feature type="transmembrane region" description="Helical" evidence="11">
    <location>
        <begin position="120"/>
        <end position="141"/>
    </location>
</feature>
<organism evidence="13 14">
    <name type="scientific">Vitis vinifera</name>
    <name type="common">Grape</name>
    <dbReference type="NCBI Taxonomy" id="29760"/>
    <lineage>
        <taxon>Eukaryota</taxon>
        <taxon>Viridiplantae</taxon>
        <taxon>Streptophyta</taxon>
        <taxon>Embryophyta</taxon>
        <taxon>Tracheophyta</taxon>
        <taxon>Spermatophyta</taxon>
        <taxon>Magnoliopsida</taxon>
        <taxon>eudicotyledons</taxon>
        <taxon>Gunneridae</taxon>
        <taxon>Pentapetalae</taxon>
        <taxon>rosids</taxon>
        <taxon>Vitales</taxon>
        <taxon>Vitaceae</taxon>
        <taxon>Viteae</taxon>
        <taxon>Vitis</taxon>
    </lineage>
</organism>
<keyword evidence="9 13" id="KW-0407">Ion channel</keyword>
<evidence type="ECO:0000256" key="9">
    <source>
        <dbReference type="ARBA" id="ARBA00023303"/>
    </source>
</evidence>
<dbReference type="AlphaFoldDB" id="A0A438GPJ4"/>
<protein>
    <submittedName>
        <fullName evidence="13">Potassium channel KOR1</fullName>
    </submittedName>
</protein>
<sequence length="466" mass="54519">MMSMHGGDKRGASSTRAGNESEDEDYEIEIDGLQDKASWRTWFRSLVCRQQTVPDSARSRMTRIVRNAAATANENRGRFVIRPDNWWYMVWTQFILIWAVYSSFFTPMEFGFFRGLPENLFLLDIAGQLAFLVDIVVRFFVAFRDTQSYTTVDSHKRIALRYLKSRFVVDFLGCLPLDAIYRFCGRKEPVRYLLWIRLSRALRVTEFFEKLEKDIRINYLFTRIVKLLVVELYCTHAAACIFYYLATTMPASQEGYTKEPVRYLLWIRLSRALRVTEFFEKLEKDIRINYLFTRIVKLLVVELYCTHAAACIFYYLATTMPASQEGYTWIGSLTMGDYSYSHFRDIDLWKRYFTSLYFAIVTMATVGSGDIHAVNVREMLFVMAYVSFDMILGAYLLGNMTALIVKGSKTEKFRDRMAELISYMNRNKLGRQISNEIKHHVRSQHETSYTEAAFLQDIPVSIRAKV</sequence>
<accession>A0A438GPJ4</accession>
<reference evidence="13 14" key="1">
    <citation type="journal article" date="2018" name="PLoS Genet.">
        <title>Population sequencing reveals clonal diversity and ancestral inbreeding in the grapevine cultivar Chardonnay.</title>
        <authorList>
            <person name="Roach M.J."/>
            <person name="Johnson D.L."/>
            <person name="Bohlmann J."/>
            <person name="van Vuuren H.J."/>
            <person name="Jones S.J."/>
            <person name="Pretorius I.S."/>
            <person name="Schmidt S.A."/>
            <person name="Borneman A.R."/>
        </authorList>
    </citation>
    <scope>NUCLEOTIDE SEQUENCE [LARGE SCALE GENOMIC DNA]</scope>
    <source>
        <strain evidence="14">cv. Chardonnay</strain>
        <tissue evidence="13">Leaf</tissue>
    </source>
</reference>
<feature type="compositionally biased region" description="Basic and acidic residues" evidence="10">
    <location>
        <begin position="1"/>
        <end position="11"/>
    </location>
</feature>
<feature type="domain" description="Ion transport" evidence="12">
    <location>
        <begin position="259"/>
        <end position="409"/>
    </location>
</feature>
<comment type="caution">
    <text evidence="13">The sequence shown here is derived from an EMBL/GenBank/DDBJ whole genome shotgun (WGS) entry which is preliminary data.</text>
</comment>
<keyword evidence="2" id="KW-0633">Potassium transport</keyword>
<keyword evidence="5" id="KW-0813">Transport</keyword>
<keyword evidence="7 11" id="KW-1133">Transmembrane helix</keyword>
<gene>
    <name evidence="13" type="primary">Os06g0250600_0</name>
    <name evidence="13" type="ORF">CK203_052202</name>
</gene>
<dbReference type="InterPro" id="IPR003938">
    <property type="entry name" value="K_chnl_volt-dep_EAG/ELK/ERG"/>
</dbReference>
<evidence type="ECO:0000256" key="5">
    <source>
        <dbReference type="ARBA" id="ARBA00022882"/>
    </source>
</evidence>
<name>A0A438GPJ4_VITVI</name>
<evidence type="ECO:0000256" key="4">
    <source>
        <dbReference type="ARBA" id="ARBA00022826"/>
    </source>
</evidence>
<keyword evidence="6" id="KW-0630">Potassium</keyword>
<dbReference type="GO" id="GO:0034702">
    <property type="term" value="C:monoatomic ion channel complex"/>
    <property type="evidence" value="ECO:0007669"/>
    <property type="project" value="UniProtKB-KW"/>
</dbReference>
<feature type="transmembrane region" description="Helical" evidence="11">
    <location>
        <begin position="380"/>
        <end position="405"/>
    </location>
</feature>
<dbReference type="PANTHER" id="PTHR45743">
    <property type="entry name" value="POTASSIUM CHANNEL AKT1"/>
    <property type="match status" value="1"/>
</dbReference>
<feature type="transmembrane region" description="Helical" evidence="11">
    <location>
        <begin position="295"/>
        <end position="317"/>
    </location>
</feature>
<evidence type="ECO:0000256" key="8">
    <source>
        <dbReference type="ARBA" id="ARBA00023136"/>
    </source>
</evidence>
<feature type="transmembrane region" description="Helical" evidence="11">
    <location>
        <begin position="352"/>
        <end position="374"/>
    </location>
</feature>
<dbReference type="EMBL" id="QGNW01000376">
    <property type="protein sequence ID" value="RVW74139.1"/>
    <property type="molecule type" value="Genomic_DNA"/>
</dbReference>
<feature type="transmembrane region" description="Helical" evidence="11">
    <location>
        <begin position="86"/>
        <end position="108"/>
    </location>
</feature>
<keyword evidence="4" id="KW-0631">Potassium channel</keyword>
<dbReference type="InterPro" id="IPR005821">
    <property type="entry name" value="Ion_trans_dom"/>
</dbReference>
<feature type="region of interest" description="Disordered" evidence="10">
    <location>
        <begin position="1"/>
        <end position="25"/>
    </location>
</feature>
<dbReference type="Pfam" id="PF00520">
    <property type="entry name" value="Ion_trans"/>
    <property type="match status" value="2"/>
</dbReference>
<evidence type="ECO:0000313" key="14">
    <source>
        <dbReference type="Proteomes" id="UP000288805"/>
    </source>
</evidence>
<evidence type="ECO:0000256" key="7">
    <source>
        <dbReference type="ARBA" id="ARBA00022989"/>
    </source>
</evidence>
<feature type="transmembrane region" description="Helical" evidence="11">
    <location>
        <begin position="224"/>
        <end position="246"/>
    </location>
</feature>
<evidence type="ECO:0000259" key="12">
    <source>
        <dbReference type="Pfam" id="PF00520"/>
    </source>
</evidence>
<evidence type="ECO:0000256" key="10">
    <source>
        <dbReference type="SAM" id="MobiDB-lite"/>
    </source>
</evidence>
<dbReference type="PANTHER" id="PTHR45743:SF11">
    <property type="entry name" value="POTASSIUM CHANNEL"/>
    <property type="match status" value="1"/>
</dbReference>
<dbReference type="SUPFAM" id="SSF81324">
    <property type="entry name" value="Voltage-gated potassium channels"/>
    <property type="match status" value="2"/>
</dbReference>
<keyword evidence="3 11" id="KW-0812">Transmembrane</keyword>
<keyword evidence="5" id="KW-0406">Ion transport</keyword>
<dbReference type="PRINTS" id="PR01463">
    <property type="entry name" value="EAGCHANLFMLY"/>
</dbReference>
<dbReference type="GO" id="GO:0005249">
    <property type="term" value="F:voltage-gated potassium channel activity"/>
    <property type="evidence" value="ECO:0007669"/>
    <property type="project" value="InterPro"/>
</dbReference>
<keyword evidence="5" id="KW-0851">Voltage-gated channel</keyword>
<evidence type="ECO:0000256" key="1">
    <source>
        <dbReference type="ARBA" id="ARBA00004141"/>
    </source>
</evidence>
<dbReference type="InterPro" id="IPR045319">
    <property type="entry name" value="KAT/AKT"/>
</dbReference>
<dbReference type="Gene3D" id="1.10.287.70">
    <property type="match status" value="2"/>
</dbReference>
<evidence type="ECO:0000256" key="2">
    <source>
        <dbReference type="ARBA" id="ARBA00022538"/>
    </source>
</evidence>
<evidence type="ECO:0000313" key="13">
    <source>
        <dbReference type="EMBL" id="RVW74139.1"/>
    </source>
</evidence>
<dbReference type="Proteomes" id="UP000288805">
    <property type="component" value="Unassembled WGS sequence"/>
</dbReference>
<proteinExistence type="predicted"/>
<evidence type="ECO:0000256" key="3">
    <source>
        <dbReference type="ARBA" id="ARBA00022692"/>
    </source>
</evidence>
<feature type="domain" description="Ion transport" evidence="12">
    <location>
        <begin position="89"/>
        <end position="250"/>
    </location>
</feature>
<comment type="subcellular location">
    <subcellularLocation>
        <location evidence="1">Membrane</location>
        <topology evidence="1">Multi-pass membrane protein</topology>
    </subcellularLocation>
</comment>